<comment type="caution">
    <text evidence="1">The sequence shown here is derived from an EMBL/GenBank/DDBJ whole genome shotgun (WGS) entry which is preliminary data.</text>
</comment>
<dbReference type="AlphaFoldDB" id="A0AAN9PUE3"/>
<dbReference type="Proteomes" id="UP001367508">
    <property type="component" value="Unassembled WGS sequence"/>
</dbReference>
<evidence type="ECO:0000313" key="1">
    <source>
        <dbReference type="EMBL" id="KAK7312605.1"/>
    </source>
</evidence>
<gene>
    <name evidence="1" type="ORF">VNO77_36581</name>
</gene>
<protein>
    <submittedName>
        <fullName evidence="1">Uncharacterized protein</fullName>
    </submittedName>
</protein>
<sequence length="85" mass="9689">MYHDTCLVELYFSVFNSKTFQASDHLQASAFCGISPANPFHFNPSFGILYLQTRNGLLFKPVFTVQKRLSVFSRTSLLPSLARMH</sequence>
<name>A0AAN9PUE3_CANGL</name>
<organism evidence="1 2">
    <name type="scientific">Canavalia gladiata</name>
    <name type="common">Sword bean</name>
    <name type="synonym">Dolichos gladiatus</name>
    <dbReference type="NCBI Taxonomy" id="3824"/>
    <lineage>
        <taxon>Eukaryota</taxon>
        <taxon>Viridiplantae</taxon>
        <taxon>Streptophyta</taxon>
        <taxon>Embryophyta</taxon>
        <taxon>Tracheophyta</taxon>
        <taxon>Spermatophyta</taxon>
        <taxon>Magnoliopsida</taxon>
        <taxon>eudicotyledons</taxon>
        <taxon>Gunneridae</taxon>
        <taxon>Pentapetalae</taxon>
        <taxon>rosids</taxon>
        <taxon>fabids</taxon>
        <taxon>Fabales</taxon>
        <taxon>Fabaceae</taxon>
        <taxon>Papilionoideae</taxon>
        <taxon>50 kb inversion clade</taxon>
        <taxon>NPAAA clade</taxon>
        <taxon>indigoferoid/millettioid clade</taxon>
        <taxon>Phaseoleae</taxon>
        <taxon>Canavalia</taxon>
    </lineage>
</organism>
<accession>A0AAN9PUE3</accession>
<evidence type="ECO:0000313" key="2">
    <source>
        <dbReference type="Proteomes" id="UP001367508"/>
    </source>
</evidence>
<proteinExistence type="predicted"/>
<dbReference type="EMBL" id="JAYMYQ010000009">
    <property type="protein sequence ID" value="KAK7312605.1"/>
    <property type="molecule type" value="Genomic_DNA"/>
</dbReference>
<reference evidence="1 2" key="1">
    <citation type="submission" date="2024-01" db="EMBL/GenBank/DDBJ databases">
        <title>The genomes of 5 underutilized Papilionoideae crops provide insights into root nodulation and disease resistanc.</title>
        <authorList>
            <person name="Jiang F."/>
        </authorList>
    </citation>
    <scope>NUCLEOTIDE SEQUENCE [LARGE SCALE GENOMIC DNA]</scope>
    <source>
        <strain evidence="1">LVBAO_FW01</strain>
        <tissue evidence="1">Leaves</tissue>
    </source>
</reference>
<keyword evidence="2" id="KW-1185">Reference proteome</keyword>